<dbReference type="AlphaFoldDB" id="A0A0C2MHJ8"/>
<organism evidence="1 2">
    <name type="scientific">Thelohanellus kitauei</name>
    <name type="common">Myxosporean</name>
    <dbReference type="NCBI Taxonomy" id="669202"/>
    <lineage>
        <taxon>Eukaryota</taxon>
        <taxon>Metazoa</taxon>
        <taxon>Cnidaria</taxon>
        <taxon>Myxozoa</taxon>
        <taxon>Myxosporea</taxon>
        <taxon>Bivalvulida</taxon>
        <taxon>Platysporina</taxon>
        <taxon>Myxobolidae</taxon>
        <taxon>Thelohanellus</taxon>
    </lineage>
</organism>
<evidence type="ECO:0000313" key="2">
    <source>
        <dbReference type="Proteomes" id="UP000031668"/>
    </source>
</evidence>
<protein>
    <submittedName>
        <fullName evidence="1">Uncharacterized protein</fullName>
    </submittedName>
</protein>
<sequence length="121" mass="13504">MKMVCICSVPRVSLIFVRNSLNMEELSPRPTISSQCVIFWHYSTKVFRSDLTVSPFRSLVPGLVIFHDKCIFLSHLQAVVSFTVMPSFSTISKVVIVQLSLKSCIVFLSISGVNLVTILPP</sequence>
<keyword evidence="2" id="KW-1185">Reference proteome</keyword>
<accession>A0A0C2MHJ8</accession>
<dbReference type="EMBL" id="JWZT01003510">
    <property type="protein sequence ID" value="KII66596.1"/>
    <property type="molecule type" value="Genomic_DNA"/>
</dbReference>
<evidence type="ECO:0000313" key="1">
    <source>
        <dbReference type="EMBL" id="KII66596.1"/>
    </source>
</evidence>
<dbReference type="Proteomes" id="UP000031668">
    <property type="component" value="Unassembled WGS sequence"/>
</dbReference>
<gene>
    <name evidence="1" type="ORF">RF11_03438</name>
</gene>
<name>A0A0C2MHJ8_THEKT</name>
<comment type="caution">
    <text evidence="1">The sequence shown here is derived from an EMBL/GenBank/DDBJ whole genome shotgun (WGS) entry which is preliminary data.</text>
</comment>
<proteinExistence type="predicted"/>
<reference evidence="1 2" key="1">
    <citation type="journal article" date="2014" name="Genome Biol. Evol.">
        <title>The genome of the myxosporean Thelohanellus kitauei shows adaptations to nutrient acquisition within its fish host.</title>
        <authorList>
            <person name="Yang Y."/>
            <person name="Xiong J."/>
            <person name="Zhou Z."/>
            <person name="Huo F."/>
            <person name="Miao W."/>
            <person name="Ran C."/>
            <person name="Liu Y."/>
            <person name="Zhang J."/>
            <person name="Feng J."/>
            <person name="Wang M."/>
            <person name="Wang M."/>
            <person name="Wang L."/>
            <person name="Yao B."/>
        </authorList>
    </citation>
    <scope>NUCLEOTIDE SEQUENCE [LARGE SCALE GENOMIC DNA]</scope>
    <source>
        <strain evidence="1">Wuqing</strain>
    </source>
</reference>